<evidence type="ECO:0000313" key="5">
    <source>
        <dbReference type="EMBL" id="MBB3066829.1"/>
    </source>
</evidence>
<organism evidence="5 6">
    <name type="scientific">Limibacillus halophilus</name>
    <dbReference type="NCBI Taxonomy" id="1579333"/>
    <lineage>
        <taxon>Bacteria</taxon>
        <taxon>Pseudomonadati</taxon>
        <taxon>Pseudomonadota</taxon>
        <taxon>Alphaproteobacteria</taxon>
        <taxon>Rhodospirillales</taxon>
        <taxon>Rhodovibrionaceae</taxon>
        <taxon>Limibacillus</taxon>
    </lineage>
</organism>
<sequence>MMRAAFLGWLVALGLGLSSQPLLAHEKHKHNPLTPSVTPGDTQPVAIGGDDLPFTVGGPFSLIDQNGRTVTEADFLGRPFLVFFGYSNCEDFCPVGLQVMLEALDHLGARGAALQPVMITVDPDHDTPEVLAAFAAELDPRLTALTGTAESLASVRKAYHVNTKKLPPSILTEQTVFAHDSYLYLMGSKGEFLTLLPPILSASRMAEIIAAYLGAPQG</sequence>
<dbReference type="Gene3D" id="3.40.30.10">
    <property type="entry name" value="Glutaredoxin"/>
    <property type="match status" value="1"/>
</dbReference>
<dbReference type="PANTHER" id="PTHR12151">
    <property type="entry name" value="ELECTRON TRANSPORT PROTIN SCO1/SENC FAMILY MEMBER"/>
    <property type="match status" value="1"/>
</dbReference>
<accession>A0A839SXM3</accession>
<evidence type="ECO:0000256" key="4">
    <source>
        <dbReference type="SAM" id="SignalP"/>
    </source>
</evidence>
<dbReference type="Proteomes" id="UP000581135">
    <property type="component" value="Unassembled WGS sequence"/>
</dbReference>
<dbReference type="SUPFAM" id="SSF52833">
    <property type="entry name" value="Thioredoxin-like"/>
    <property type="match status" value="1"/>
</dbReference>
<feature type="signal peptide" evidence="4">
    <location>
        <begin position="1"/>
        <end position="24"/>
    </location>
</feature>
<dbReference type="EMBL" id="JACHXA010000011">
    <property type="protein sequence ID" value="MBB3066829.1"/>
    <property type="molecule type" value="Genomic_DNA"/>
</dbReference>
<dbReference type="PANTHER" id="PTHR12151:SF25">
    <property type="entry name" value="LINALOOL DEHYDRATASE_ISOMERASE DOMAIN-CONTAINING PROTEIN"/>
    <property type="match status" value="1"/>
</dbReference>
<feature type="binding site" evidence="2">
    <location>
        <position position="89"/>
    </location>
    <ligand>
        <name>Cu cation</name>
        <dbReference type="ChEBI" id="CHEBI:23378"/>
    </ligand>
</feature>
<dbReference type="Pfam" id="PF02630">
    <property type="entry name" value="SCO1-SenC"/>
    <property type="match status" value="1"/>
</dbReference>
<dbReference type="RefSeq" id="WP_183417661.1">
    <property type="nucleotide sequence ID" value="NZ_JACHXA010000011.1"/>
</dbReference>
<dbReference type="InterPro" id="IPR036249">
    <property type="entry name" value="Thioredoxin-like_sf"/>
</dbReference>
<proteinExistence type="inferred from homology"/>
<keyword evidence="3" id="KW-1015">Disulfide bond</keyword>
<dbReference type="CDD" id="cd02968">
    <property type="entry name" value="SCO"/>
    <property type="match status" value="1"/>
</dbReference>
<keyword evidence="2" id="KW-0479">Metal-binding</keyword>
<evidence type="ECO:0000256" key="2">
    <source>
        <dbReference type="PIRSR" id="PIRSR603782-1"/>
    </source>
</evidence>
<reference evidence="5 6" key="1">
    <citation type="submission" date="2020-08" db="EMBL/GenBank/DDBJ databases">
        <title>Genomic Encyclopedia of Type Strains, Phase III (KMG-III): the genomes of soil and plant-associated and newly described type strains.</title>
        <authorList>
            <person name="Whitman W."/>
        </authorList>
    </citation>
    <scope>NUCLEOTIDE SEQUENCE [LARGE SCALE GENOMIC DNA]</scope>
    <source>
        <strain evidence="5 6">CECT 8803</strain>
    </source>
</reference>
<feature type="disulfide bond" description="Redox-active" evidence="3">
    <location>
        <begin position="89"/>
        <end position="93"/>
    </location>
</feature>
<protein>
    <submittedName>
        <fullName evidence="5">Protein SCO1/2</fullName>
    </submittedName>
</protein>
<dbReference type="InterPro" id="IPR003782">
    <property type="entry name" value="SCO1/SenC"/>
</dbReference>
<gene>
    <name evidence="5" type="ORF">FHR98_003140</name>
</gene>
<evidence type="ECO:0000313" key="6">
    <source>
        <dbReference type="Proteomes" id="UP000581135"/>
    </source>
</evidence>
<evidence type="ECO:0000256" key="1">
    <source>
        <dbReference type="ARBA" id="ARBA00010996"/>
    </source>
</evidence>
<comment type="caution">
    <text evidence="5">The sequence shown here is derived from an EMBL/GenBank/DDBJ whole genome shotgun (WGS) entry which is preliminary data.</text>
</comment>
<comment type="similarity">
    <text evidence="1">Belongs to the SCO1/2 family.</text>
</comment>
<keyword evidence="6" id="KW-1185">Reference proteome</keyword>
<dbReference type="AlphaFoldDB" id="A0A839SXM3"/>
<dbReference type="GO" id="GO:0046872">
    <property type="term" value="F:metal ion binding"/>
    <property type="evidence" value="ECO:0007669"/>
    <property type="project" value="UniProtKB-KW"/>
</dbReference>
<evidence type="ECO:0000256" key="3">
    <source>
        <dbReference type="PIRSR" id="PIRSR603782-2"/>
    </source>
</evidence>
<feature type="binding site" evidence="2">
    <location>
        <position position="93"/>
    </location>
    <ligand>
        <name>Cu cation</name>
        <dbReference type="ChEBI" id="CHEBI:23378"/>
    </ligand>
</feature>
<keyword evidence="4" id="KW-0732">Signal</keyword>
<name>A0A839SXM3_9PROT</name>
<feature type="chain" id="PRO_5033021044" evidence="4">
    <location>
        <begin position="25"/>
        <end position="218"/>
    </location>
</feature>
<feature type="binding site" evidence="2">
    <location>
        <position position="179"/>
    </location>
    <ligand>
        <name>Cu cation</name>
        <dbReference type="ChEBI" id="CHEBI:23378"/>
    </ligand>
</feature>
<keyword evidence="2" id="KW-0186">Copper</keyword>